<dbReference type="PANTHER" id="PTHR30055:SF234">
    <property type="entry name" value="HTH-TYPE TRANSCRIPTIONAL REGULATOR BETI"/>
    <property type="match status" value="1"/>
</dbReference>
<dbReference type="GO" id="GO:0000976">
    <property type="term" value="F:transcription cis-regulatory region binding"/>
    <property type="evidence" value="ECO:0007669"/>
    <property type="project" value="TreeGrafter"/>
</dbReference>
<gene>
    <name evidence="6" type="ORF">E1809_23055</name>
</gene>
<keyword evidence="3" id="KW-0804">Transcription</keyword>
<evidence type="ECO:0000313" key="7">
    <source>
        <dbReference type="Proteomes" id="UP000295511"/>
    </source>
</evidence>
<keyword evidence="2 4" id="KW-0238">DNA-binding</keyword>
<dbReference type="InterPro" id="IPR050109">
    <property type="entry name" value="HTH-type_TetR-like_transc_reg"/>
</dbReference>
<evidence type="ECO:0000256" key="1">
    <source>
        <dbReference type="ARBA" id="ARBA00023015"/>
    </source>
</evidence>
<evidence type="ECO:0000256" key="4">
    <source>
        <dbReference type="PROSITE-ProRule" id="PRU00335"/>
    </source>
</evidence>
<dbReference type="Gene3D" id="1.10.357.10">
    <property type="entry name" value="Tetracycline Repressor, domain 2"/>
    <property type="match status" value="1"/>
</dbReference>
<evidence type="ECO:0000256" key="2">
    <source>
        <dbReference type="ARBA" id="ARBA00023125"/>
    </source>
</evidence>
<proteinExistence type="predicted"/>
<dbReference type="Proteomes" id="UP000295511">
    <property type="component" value="Unassembled WGS sequence"/>
</dbReference>
<dbReference type="InterPro" id="IPR009057">
    <property type="entry name" value="Homeodomain-like_sf"/>
</dbReference>
<keyword evidence="1" id="KW-0805">Transcription regulation</keyword>
<dbReference type="SUPFAM" id="SSF46689">
    <property type="entry name" value="Homeodomain-like"/>
    <property type="match status" value="1"/>
</dbReference>
<evidence type="ECO:0000259" key="5">
    <source>
        <dbReference type="PROSITE" id="PS50977"/>
    </source>
</evidence>
<dbReference type="EMBL" id="SMRU01000040">
    <property type="protein sequence ID" value="TDF89399.1"/>
    <property type="molecule type" value="Genomic_DNA"/>
</dbReference>
<dbReference type="PRINTS" id="PR00455">
    <property type="entry name" value="HTHTETR"/>
</dbReference>
<dbReference type="OrthoDB" id="3196926at2"/>
<keyword evidence="7" id="KW-1185">Reference proteome</keyword>
<feature type="DNA-binding region" description="H-T-H motif" evidence="4">
    <location>
        <begin position="30"/>
        <end position="49"/>
    </location>
</feature>
<dbReference type="PROSITE" id="PS50977">
    <property type="entry name" value="HTH_TETR_2"/>
    <property type="match status" value="1"/>
</dbReference>
<dbReference type="Pfam" id="PF00440">
    <property type="entry name" value="TetR_N"/>
    <property type="match status" value="1"/>
</dbReference>
<protein>
    <submittedName>
        <fullName evidence="6">TetR/AcrR family transcriptional regulator</fullName>
    </submittedName>
</protein>
<accession>A0A4R5K6Y4</accession>
<dbReference type="AlphaFoldDB" id="A0A4R5K6Y4"/>
<evidence type="ECO:0000313" key="6">
    <source>
        <dbReference type="EMBL" id="TDF89399.1"/>
    </source>
</evidence>
<name>A0A4R5K6Y4_9MICC</name>
<sequence length="150" mass="15617">MNPSDCSFRAVAKILDAARSQIGLHGPDVGMEAIASAAGVAVGTLYRHFPTKVDLVAAVLSEYTEQMIAEAHRALARAQDEELTPLEALAGFLLEVIRVTAQNAAAKAAAPALGASINIDESEAAKALEKLIALGITTGEVRPDQQPSIT</sequence>
<reference evidence="6 7" key="1">
    <citation type="submission" date="2019-03" db="EMBL/GenBank/DDBJ databases">
        <title>Whole genome sequence of Arthrobacter sp JH1-1.</title>
        <authorList>
            <person name="Trinh H.N."/>
        </authorList>
    </citation>
    <scope>NUCLEOTIDE SEQUENCE [LARGE SCALE GENOMIC DNA]</scope>
    <source>
        <strain evidence="6 7">JH1-1</strain>
    </source>
</reference>
<comment type="caution">
    <text evidence="6">The sequence shown here is derived from an EMBL/GenBank/DDBJ whole genome shotgun (WGS) entry which is preliminary data.</text>
</comment>
<organism evidence="6 7">
    <name type="scientific">Arthrobacter terricola</name>
    <dbReference type="NCBI Taxonomy" id="2547396"/>
    <lineage>
        <taxon>Bacteria</taxon>
        <taxon>Bacillati</taxon>
        <taxon>Actinomycetota</taxon>
        <taxon>Actinomycetes</taxon>
        <taxon>Micrococcales</taxon>
        <taxon>Micrococcaceae</taxon>
        <taxon>Arthrobacter</taxon>
    </lineage>
</organism>
<dbReference type="InterPro" id="IPR001647">
    <property type="entry name" value="HTH_TetR"/>
</dbReference>
<dbReference type="GO" id="GO:0003700">
    <property type="term" value="F:DNA-binding transcription factor activity"/>
    <property type="evidence" value="ECO:0007669"/>
    <property type="project" value="TreeGrafter"/>
</dbReference>
<evidence type="ECO:0000256" key="3">
    <source>
        <dbReference type="ARBA" id="ARBA00023163"/>
    </source>
</evidence>
<feature type="domain" description="HTH tetR-type" evidence="5">
    <location>
        <begin position="8"/>
        <end position="67"/>
    </location>
</feature>
<dbReference type="PANTHER" id="PTHR30055">
    <property type="entry name" value="HTH-TYPE TRANSCRIPTIONAL REGULATOR RUTR"/>
    <property type="match status" value="1"/>
</dbReference>